<feature type="compositionally biased region" description="Basic residues" evidence="1">
    <location>
        <begin position="89"/>
        <end position="106"/>
    </location>
</feature>
<evidence type="ECO:0000313" key="3">
    <source>
        <dbReference type="EMBL" id="MBB6109728.1"/>
    </source>
</evidence>
<feature type="chain" id="PRO_5045674868" evidence="2">
    <location>
        <begin position="23"/>
        <end position="106"/>
    </location>
</feature>
<keyword evidence="4" id="KW-1185">Reference proteome</keyword>
<dbReference type="RefSeq" id="WP_076373511.1">
    <property type="nucleotide sequence ID" value="NZ_FTMG01000005.1"/>
</dbReference>
<name>A0ABR6PIX3_9SPHI</name>
<keyword evidence="2" id="KW-0732">Signal</keyword>
<feature type="signal peptide" evidence="2">
    <location>
        <begin position="1"/>
        <end position="22"/>
    </location>
</feature>
<evidence type="ECO:0000256" key="2">
    <source>
        <dbReference type="SAM" id="SignalP"/>
    </source>
</evidence>
<reference evidence="3 4" key="1">
    <citation type="submission" date="2020-08" db="EMBL/GenBank/DDBJ databases">
        <title>Genomic Encyclopedia of Type Strains, Phase IV (KMG-V): Genome sequencing to study the core and pangenomes of soil and plant-associated prokaryotes.</title>
        <authorList>
            <person name="Whitman W."/>
        </authorList>
    </citation>
    <scope>NUCLEOTIDE SEQUENCE [LARGE SCALE GENOMIC DNA]</scope>
    <source>
        <strain evidence="3 4">ANJLi2</strain>
    </source>
</reference>
<proteinExistence type="predicted"/>
<comment type="caution">
    <text evidence="3">The sequence shown here is derived from an EMBL/GenBank/DDBJ whole genome shotgun (WGS) entry which is preliminary data.</text>
</comment>
<protein>
    <submittedName>
        <fullName evidence="3">Uncharacterized protein</fullName>
    </submittedName>
</protein>
<evidence type="ECO:0000256" key="1">
    <source>
        <dbReference type="SAM" id="MobiDB-lite"/>
    </source>
</evidence>
<accession>A0ABR6PIX3</accession>
<dbReference type="EMBL" id="JACHCB010000005">
    <property type="protein sequence ID" value="MBB6109728.1"/>
    <property type="molecule type" value="Genomic_DNA"/>
</dbReference>
<organism evidence="3 4">
    <name type="scientific">Mucilaginibacter lappiensis</name>
    <dbReference type="NCBI Taxonomy" id="354630"/>
    <lineage>
        <taxon>Bacteria</taxon>
        <taxon>Pseudomonadati</taxon>
        <taxon>Bacteroidota</taxon>
        <taxon>Sphingobacteriia</taxon>
        <taxon>Sphingobacteriales</taxon>
        <taxon>Sphingobacteriaceae</taxon>
        <taxon>Mucilaginibacter</taxon>
    </lineage>
</organism>
<gene>
    <name evidence="3" type="ORF">HDF23_002477</name>
</gene>
<feature type="region of interest" description="Disordered" evidence="1">
    <location>
        <begin position="79"/>
        <end position="106"/>
    </location>
</feature>
<dbReference type="Proteomes" id="UP000541583">
    <property type="component" value="Unassembled WGS sequence"/>
</dbReference>
<evidence type="ECO:0000313" key="4">
    <source>
        <dbReference type="Proteomes" id="UP000541583"/>
    </source>
</evidence>
<sequence>MRRNFTKGLIMGAAALAGLASAGQVASANALAAAPASTVEYKATPERKATKEKISVNDVTGGLNFPHLFSPGLSPKEYGMRYGNGGSKRSNRLRYSHNAKVKRRKG</sequence>